<reference evidence="1" key="1">
    <citation type="submission" date="2023-03" db="EMBL/GenBank/DDBJ databases">
        <title>Draft assemblies of triclosan tolerant bacteria isolated from returned activated sludge.</title>
        <authorList>
            <person name="Van Hamelsveld S."/>
        </authorList>
    </citation>
    <scope>NUCLEOTIDE SEQUENCE</scope>
    <source>
        <strain evidence="1">GW210015_S63</strain>
    </source>
</reference>
<sequence>MVLLRWSKIGDPFKRTVKDSESEHDLWLLYAQDLPENRYLMLSVFGPHAHKDSRFQSYIRTLKVDIVDPWLDGRLHCFEPPEDYEP</sequence>
<evidence type="ECO:0000313" key="1">
    <source>
        <dbReference type="EMBL" id="MDF3841647.1"/>
    </source>
</evidence>
<dbReference type="RefSeq" id="WP_043318767.1">
    <property type="nucleotide sequence ID" value="NZ_CP104727.1"/>
</dbReference>
<name>A0AAW6P543_9PSED</name>
<organism evidence="1 2">
    <name type="scientific">Pseudomonas citronellolis</name>
    <dbReference type="NCBI Taxonomy" id="53408"/>
    <lineage>
        <taxon>Bacteria</taxon>
        <taxon>Pseudomonadati</taxon>
        <taxon>Pseudomonadota</taxon>
        <taxon>Gammaproteobacteria</taxon>
        <taxon>Pseudomonadales</taxon>
        <taxon>Pseudomonadaceae</taxon>
        <taxon>Pseudomonas</taxon>
    </lineage>
</organism>
<evidence type="ECO:0000313" key="2">
    <source>
        <dbReference type="Proteomes" id="UP001220662"/>
    </source>
</evidence>
<protein>
    <submittedName>
        <fullName evidence="1">Uncharacterized protein</fullName>
    </submittedName>
</protein>
<dbReference type="EMBL" id="JARJLR010000156">
    <property type="protein sequence ID" value="MDF3841647.1"/>
    <property type="molecule type" value="Genomic_DNA"/>
</dbReference>
<dbReference type="Proteomes" id="UP001220662">
    <property type="component" value="Unassembled WGS sequence"/>
</dbReference>
<proteinExistence type="predicted"/>
<accession>A0AAW6P543</accession>
<gene>
    <name evidence="1" type="ORF">P3W55_07955</name>
</gene>
<comment type="caution">
    <text evidence="1">The sequence shown here is derived from an EMBL/GenBank/DDBJ whole genome shotgun (WGS) entry which is preliminary data.</text>
</comment>
<dbReference type="AlphaFoldDB" id="A0AAW6P543"/>